<protein>
    <submittedName>
        <fullName evidence="1">Uncharacterized protein</fullName>
    </submittedName>
</protein>
<dbReference type="RefSeq" id="WP_202658920.1">
    <property type="nucleotide sequence ID" value="NZ_JAESVP010000003.1"/>
</dbReference>
<reference evidence="1" key="1">
    <citation type="submission" date="2021-01" db="EMBL/GenBank/DDBJ databases">
        <title>Genome seq and assembly of Tabrizicola sp. KVB23.</title>
        <authorList>
            <person name="Chhetri G."/>
        </authorList>
    </citation>
    <scope>NUCLEOTIDE SEQUENCE</scope>
    <source>
        <strain evidence="1">KVB23</strain>
    </source>
</reference>
<accession>A0A8J7MSC4</accession>
<proteinExistence type="predicted"/>
<name>A0A8J7MSC4_9RHOB</name>
<comment type="caution">
    <text evidence="1">The sequence shown here is derived from an EMBL/GenBank/DDBJ whole genome shotgun (WGS) entry which is preliminary data.</text>
</comment>
<sequence length="404" mass="46110">MTLPTLAALPAGKPSSTSYHLAHDLMPVSNVQRRLAGRNKMVPAVNLDAYRFRTVIDWIEFRVEFGRMTQRQHVQQVLRRFLDRGSYIKPKNMGPGLTFSICHIRVQEPKNLALIEDIHRALVNTFGEAAGSRVTAIEISVDAYPAQPSDAARATLLGALQRTIWTNRDIWSNGASRPRVSIGKARHENQWLMMGPETDGTIFCRSSSENHVPAFIDGTMYLGARDEDVMIRIMDKVIDQQNPNGKHTILSDDRKRVRIEVTLKGEEPQRMGITDIPSLRQLKMATFQKEYFQFKLPTFLDVTQIGTAKDLIHRTRETWRADTYLKTGVIGLMVMDAVTTLRRKKMKDGVRKTLRAMNKSTRNPAPDARLAPAFLSWDELNQKVNVAFQQQEKREQTAWKRMKV</sequence>
<gene>
    <name evidence="1" type="ORF">JI744_06645</name>
</gene>
<evidence type="ECO:0000313" key="1">
    <source>
        <dbReference type="EMBL" id="MBL4927779.1"/>
    </source>
</evidence>
<dbReference type="Proteomes" id="UP000619033">
    <property type="component" value="Unassembled WGS sequence"/>
</dbReference>
<dbReference type="AlphaFoldDB" id="A0A8J7MSC4"/>
<dbReference type="EMBL" id="JAESVP010000003">
    <property type="protein sequence ID" value="MBL4927779.1"/>
    <property type="molecule type" value="Genomic_DNA"/>
</dbReference>
<organism evidence="1 2">
    <name type="scientific">Fuscibacter oryzae</name>
    <dbReference type="NCBI Taxonomy" id="2803939"/>
    <lineage>
        <taxon>Bacteria</taxon>
        <taxon>Pseudomonadati</taxon>
        <taxon>Pseudomonadota</taxon>
        <taxon>Alphaproteobacteria</taxon>
        <taxon>Rhodobacterales</taxon>
        <taxon>Paracoccaceae</taxon>
        <taxon>Fuscibacter</taxon>
    </lineage>
</organism>
<evidence type="ECO:0000313" key="2">
    <source>
        <dbReference type="Proteomes" id="UP000619033"/>
    </source>
</evidence>
<keyword evidence="2" id="KW-1185">Reference proteome</keyword>